<dbReference type="InterPro" id="IPR005064">
    <property type="entry name" value="BUG"/>
</dbReference>
<name>A0A6J4KM87_9HYPH</name>
<dbReference type="PIRSF" id="PIRSF017082">
    <property type="entry name" value="YflP"/>
    <property type="match status" value="1"/>
</dbReference>
<dbReference type="Gene3D" id="3.40.190.10">
    <property type="entry name" value="Periplasmic binding protein-like II"/>
    <property type="match status" value="1"/>
</dbReference>
<evidence type="ECO:0000256" key="1">
    <source>
        <dbReference type="ARBA" id="ARBA00006987"/>
    </source>
</evidence>
<feature type="chain" id="PRO_5026767571" evidence="2">
    <location>
        <begin position="28"/>
        <end position="331"/>
    </location>
</feature>
<dbReference type="SUPFAM" id="SSF53850">
    <property type="entry name" value="Periplasmic binding protein-like II"/>
    <property type="match status" value="1"/>
</dbReference>
<reference evidence="3" key="1">
    <citation type="submission" date="2020-02" db="EMBL/GenBank/DDBJ databases">
        <authorList>
            <person name="Meier V. D."/>
        </authorList>
    </citation>
    <scope>NUCLEOTIDE SEQUENCE</scope>
    <source>
        <strain evidence="3">AVDCRST_MAG90</strain>
    </source>
</reference>
<feature type="signal peptide" evidence="2">
    <location>
        <begin position="1"/>
        <end position="27"/>
    </location>
</feature>
<dbReference type="Pfam" id="PF03401">
    <property type="entry name" value="TctC"/>
    <property type="match status" value="1"/>
</dbReference>
<organism evidence="3">
    <name type="scientific">uncultured Microvirga sp</name>
    <dbReference type="NCBI Taxonomy" id="412392"/>
    <lineage>
        <taxon>Bacteria</taxon>
        <taxon>Pseudomonadati</taxon>
        <taxon>Pseudomonadota</taxon>
        <taxon>Alphaproteobacteria</taxon>
        <taxon>Hyphomicrobiales</taxon>
        <taxon>Methylobacteriaceae</taxon>
        <taxon>Microvirga</taxon>
        <taxon>environmental samples</taxon>
    </lineage>
</organism>
<evidence type="ECO:0000313" key="3">
    <source>
        <dbReference type="EMBL" id="CAA9309709.1"/>
    </source>
</evidence>
<dbReference type="EMBL" id="CADCUC010000069">
    <property type="protein sequence ID" value="CAA9309709.1"/>
    <property type="molecule type" value="Genomic_DNA"/>
</dbReference>
<dbReference type="PANTHER" id="PTHR42928:SF5">
    <property type="entry name" value="BLR1237 PROTEIN"/>
    <property type="match status" value="1"/>
</dbReference>
<dbReference type="PROSITE" id="PS51318">
    <property type="entry name" value="TAT"/>
    <property type="match status" value="1"/>
</dbReference>
<dbReference type="AlphaFoldDB" id="A0A6J4KM87"/>
<dbReference type="Gene3D" id="3.40.190.150">
    <property type="entry name" value="Bordetella uptake gene, domain 1"/>
    <property type="match status" value="1"/>
</dbReference>
<protein>
    <submittedName>
        <fullName evidence="3">BUG/TctC family periplasmic protein</fullName>
    </submittedName>
</protein>
<evidence type="ECO:0000256" key="2">
    <source>
        <dbReference type="SAM" id="SignalP"/>
    </source>
</evidence>
<gene>
    <name evidence="3" type="ORF">AVDCRST_MAG90-356</name>
</gene>
<comment type="similarity">
    <text evidence="1">Belongs to the UPF0065 (bug) family.</text>
</comment>
<dbReference type="CDD" id="cd07012">
    <property type="entry name" value="PBP2_Bug_TTT"/>
    <property type="match status" value="1"/>
</dbReference>
<proteinExistence type="inferred from homology"/>
<dbReference type="InterPro" id="IPR006311">
    <property type="entry name" value="TAT_signal"/>
</dbReference>
<accession>A0A6J4KM87</accession>
<keyword evidence="2" id="KW-0732">Signal</keyword>
<sequence>MLLNRRSFAAGAAAAALLPLTARRASAAAPVRLVVPFPPGGAVDQAGRLLAERLGPILDANVVVENVGGAGGMAGIGQVAKAAPDGTVLGLAPVATLVTNKYLYSKLPYDPDKDLKALSRVVTGTLLCVVGAERARERGWNSLADLVTWSKANPEKTFMGSSGIGQSSHLMLELLNKQAGVQIVHVPYRGGGPAITDLLGGRIDLMFDVIPALMPHVQAGAFVPLAVASADRIPQLPDVPSMKEQTALNLGNVDIQSWLAVVVPVATPDDIAARLHAAVVKAATDPEMKRRIEPAGYTVVTDPSITVLKEHIARENPVWEGIVRISGAKLD</sequence>
<dbReference type="PANTHER" id="PTHR42928">
    <property type="entry name" value="TRICARBOXYLATE-BINDING PROTEIN"/>
    <property type="match status" value="1"/>
</dbReference>
<dbReference type="InterPro" id="IPR042100">
    <property type="entry name" value="Bug_dom1"/>
</dbReference>